<evidence type="ECO:0000256" key="2">
    <source>
        <dbReference type="RuleBase" id="RU003750"/>
    </source>
</evidence>
<comment type="caution">
    <text evidence="5">The sequence shown here is derived from an EMBL/GenBank/DDBJ whole genome shotgun (WGS) entry which is preliminary data.</text>
</comment>
<evidence type="ECO:0008006" key="7">
    <source>
        <dbReference type="Google" id="ProtNLM"/>
    </source>
</evidence>
<feature type="transmembrane region" description="Helical" evidence="4">
    <location>
        <begin position="139"/>
        <end position="156"/>
    </location>
</feature>
<feature type="transmembrane region" description="Helical" evidence="4">
    <location>
        <begin position="284"/>
        <end position="303"/>
    </location>
</feature>
<reference evidence="6" key="1">
    <citation type="journal article" date="2019" name="Int. J. Syst. Evol. Microbiol.">
        <title>The Global Catalogue of Microorganisms (GCM) 10K type strain sequencing project: providing services to taxonomists for standard genome sequencing and annotation.</title>
        <authorList>
            <consortium name="The Broad Institute Genomics Platform"/>
            <consortium name="The Broad Institute Genome Sequencing Center for Infectious Disease"/>
            <person name="Wu L."/>
            <person name="Ma J."/>
        </authorList>
    </citation>
    <scope>NUCLEOTIDE SEQUENCE [LARGE SCALE GENOMIC DNA]</scope>
    <source>
        <strain evidence="6">JCM 17687</strain>
    </source>
</reference>
<feature type="transmembrane region" description="Helical" evidence="4">
    <location>
        <begin position="261"/>
        <end position="278"/>
    </location>
</feature>
<dbReference type="InterPro" id="IPR000462">
    <property type="entry name" value="CDP-OH_P_trans"/>
</dbReference>
<dbReference type="EMBL" id="BAABIW010000016">
    <property type="protein sequence ID" value="GAA5028294.1"/>
    <property type="molecule type" value="Genomic_DNA"/>
</dbReference>
<evidence type="ECO:0000256" key="3">
    <source>
        <dbReference type="SAM" id="MobiDB-lite"/>
    </source>
</evidence>
<feature type="transmembrane region" description="Helical" evidence="4">
    <location>
        <begin position="106"/>
        <end position="127"/>
    </location>
</feature>
<dbReference type="PROSITE" id="PS00379">
    <property type="entry name" value="CDP_ALCOHOL_P_TRANSF"/>
    <property type="match status" value="1"/>
</dbReference>
<keyword evidence="1 2" id="KW-0808">Transferase</keyword>
<keyword evidence="4" id="KW-0472">Membrane</keyword>
<organism evidence="5 6">
    <name type="scientific">Terrabacter aeriphilus</name>
    <dbReference type="NCBI Taxonomy" id="515662"/>
    <lineage>
        <taxon>Bacteria</taxon>
        <taxon>Bacillati</taxon>
        <taxon>Actinomycetota</taxon>
        <taxon>Actinomycetes</taxon>
        <taxon>Micrococcales</taxon>
        <taxon>Intrasporangiaceae</taxon>
        <taxon>Terrabacter</taxon>
    </lineage>
</organism>
<evidence type="ECO:0000313" key="5">
    <source>
        <dbReference type="EMBL" id="GAA5028294.1"/>
    </source>
</evidence>
<comment type="similarity">
    <text evidence="2">Belongs to the CDP-alcohol phosphatidyltransferase class-I family.</text>
</comment>
<accession>A0ABP9JD27</accession>
<keyword evidence="6" id="KW-1185">Reference proteome</keyword>
<protein>
    <recommendedName>
        <fullName evidence="7">CDP-alcohol phosphatidyltransferase family protein</fullName>
    </recommendedName>
</protein>
<evidence type="ECO:0000313" key="6">
    <source>
        <dbReference type="Proteomes" id="UP001500427"/>
    </source>
</evidence>
<proteinExistence type="inferred from homology"/>
<dbReference type="Pfam" id="PF01066">
    <property type="entry name" value="CDP-OH_P_transf"/>
    <property type="match status" value="1"/>
</dbReference>
<feature type="region of interest" description="Disordered" evidence="3">
    <location>
        <begin position="1"/>
        <end position="33"/>
    </location>
</feature>
<dbReference type="Gene3D" id="1.20.120.1760">
    <property type="match status" value="1"/>
</dbReference>
<feature type="compositionally biased region" description="Basic and acidic residues" evidence="3">
    <location>
        <begin position="1"/>
        <end position="10"/>
    </location>
</feature>
<evidence type="ECO:0000256" key="4">
    <source>
        <dbReference type="SAM" id="Phobius"/>
    </source>
</evidence>
<keyword evidence="4" id="KW-1133">Transmembrane helix</keyword>
<sequence length="332" mass="33429">MPRLTPECRVRTRTSPGPGSRTVTGRIAPSPGATTQNAAAAVDTGTTLGRRVNGVRALGVLGSTAFSSSNARRPAGGPVRHDFPPGPLVGLTSVPLLLAVVRPGPAGWVVGATGGLVLAAALALGLVRASRWQLLPGDRVTLARAVLVCGVAALVADATAGSDAGARSGLLVTLAGVALVLDGVDGLVARRTGTVHPLGARFDLETDAALIAVLSVHAASLLGGWVLAVGAARYLLLAVALAARRMPWLRGQVPARRWRKLVAAYQGVGLTAVASAALPPSAAALVVATGLGLLVVSFGTEVLELRRLAGRRPASASPTTGWVPAVDAEVLP</sequence>
<feature type="compositionally biased region" description="Polar residues" evidence="3">
    <location>
        <begin position="13"/>
        <end position="23"/>
    </location>
</feature>
<feature type="transmembrane region" description="Helical" evidence="4">
    <location>
        <begin position="208"/>
        <end position="241"/>
    </location>
</feature>
<gene>
    <name evidence="5" type="ORF">GCM10023258_23670</name>
</gene>
<name>A0ABP9JD27_9MICO</name>
<evidence type="ECO:0000256" key="1">
    <source>
        <dbReference type="ARBA" id="ARBA00022679"/>
    </source>
</evidence>
<dbReference type="Proteomes" id="UP001500427">
    <property type="component" value="Unassembled WGS sequence"/>
</dbReference>
<dbReference type="InterPro" id="IPR043130">
    <property type="entry name" value="CDP-OH_PTrfase_TM_dom"/>
</dbReference>
<dbReference type="InterPro" id="IPR048254">
    <property type="entry name" value="CDP_ALCOHOL_P_TRANSF_CS"/>
</dbReference>
<keyword evidence="4" id="KW-0812">Transmembrane</keyword>